<keyword evidence="6" id="KW-0812">Transmembrane</keyword>
<protein>
    <recommendedName>
        <fullName evidence="2">histidine kinase</fullName>
        <ecNumber evidence="2">2.7.13.3</ecNumber>
    </recommendedName>
</protein>
<evidence type="ECO:0000313" key="9">
    <source>
        <dbReference type="Proteomes" id="UP000198703"/>
    </source>
</evidence>
<keyword evidence="5" id="KW-0902">Two-component regulatory system</keyword>
<dbReference type="EMBL" id="FNQM01000038">
    <property type="protein sequence ID" value="SEB04818.1"/>
    <property type="molecule type" value="Genomic_DNA"/>
</dbReference>
<feature type="transmembrane region" description="Helical" evidence="6">
    <location>
        <begin position="293"/>
        <end position="312"/>
    </location>
</feature>
<comment type="catalytic activity">
    <reaction evidence="1">
        <text>ATP + protein L-histidine = ADP + protein N-phospho-L-histidine.</text>
        <dbReference type="EC" id="2.7.13.3"/>
    </reaction>
</comment>
<evidence type="ECO:0000256" key="6">
    <source>
        <dbReference type="SAM" id="Phobius"/>
    </source>
</evidence>
<dbReference type="GO" id="GO:0000160">
    <property type="term" value="P:phosphorelay signal transduction system"/>
    <property type="evidence" value="ECO:0007669"/>
    <property type="project" value="UniProtKB-KW"/>
</dbReference>
<dbReference type="SMART" id="SM00387">
    <property type="entry name" value="HATPase_c"/>
    <property type="match status" value="1"/>
</dbReference>
<keyword evidence="9" id="KW-1185">Reference proteome</keyword>
<gene>
    <name evidence="8" type="ORF">SAMN05444370_13814</name>
</gene>
<feature type="transmembrane region" description="Helical" evidence="6">
    <location>
        <begin position="267"/>
        <end position="287"/>
    </location>
</feature>
<dbReference type="SUPFAM" id="SSF55874">
    <property type="entry name" value="ATPase domain of HSP90 chaperone/DNA topoisomerase II/histidine kinase"/>
    <property type="match status" value="1"/>
</dbReference>
<dbReference type="GO" id="GO:0004673">
    <property type="term" value="F:protein histidine kinase activity"/>
    <property type="evidence" value="ECO:0007669"/>
    <property type="project" value="UniProtKB-EC"/>
</dbReference>
<evidence type="ECO:0000256" key="1">
    <source>
        <dbReference type="ARBA" id="ARBA00000085"/>
    </source>
</evidence>
<dbReference type="PANTHER" id="PTHR24421">
    <property type="entry name" value="NITRATE/NITRITE SENSOR PROTEIN NARX-RELATED"/>
    <property type="match status" value="1"/>
</dbReference>
<keyword evidence="4 8" id="KW-0418">Kinase</keyword>
<evidence type="ECO:0000256" key="4">
    <source>
        <dbReference type="ARBA" id="ARBA00022777"/>
    </source>
</evidence>
<dbReference type="Pfam" id="PF02518">
    <property type="entry name" value="HATPase_c"/>
    <property type="match status" value="1"/>
</dbReference>
<dbReference type="PANTHER" id="PTHR24421:SF10">
    <property type="entry name" value="NITRATE_NITRITE SENSOR PROTEIN NARQ"/>
    <property type="match status" value="1"/>
</dbReference>
<feature type="transmembrane region" description="Helical" evidence="6">
    <location>
        <begin position="324"/>
        <end position="342"/>
    </location>
</feature>
<dbReference type="AlphaFoldDB" id="A0A1H4G7D3"/>
<dbReference type="Proteomes" id="UP000198703">
    <property type="component" value="Unassembled WGS sequence"/>
</dbReference>
<evidence type="ECO:0000256" key="5">
    <source>
        <dbReference type="ARBA" id="ARBA00023012"/>
    </source>
</evidence>
<dbReference type="Gene3D" id="1.20.5.1930">
    <property type="match status" value="1"/>
</dbReference>
<proteinExistence type="predicted"/>
<feature type="transmembrane region" description="Helical" evidence="6">
    <location>
        <begin position="348"/>
        <end position="368"/>
    </location>
</feature>
<keyword evidence="3" id="KW-0808">Transferase</keyword>
<dbReference type="STRING" id="89524.SAMN05444370_13814"/>
<dbReference type="InterPro" id="IPR050482">
    <property type="entry name" value="Sensor_HK_TwoCompSys"/>
</dbReference>
<reference evidence="8 9" key="1">
    <citation type="submission" date="2016-10" db="EMBL/GenBank/DDBJ databases">
        <authorList>
            <person name="de Groot N.N."/>
        </authorList>
    </citation>
    <scope>NUCLEOTIDE SEQUENCE [LARGE SCALE GENOMIC DNA]</scope>
    <source>
        <strain evidence="8 9">DSM 15345</strain>
    </source>
</reference>
<feature type="transmembrane region" description="Helical" evidence="6">
    <location>
        <begin position="207"/>
        <end position="226"/>
    </location>
</feature>
<dbReference type="RefSeq" id="WP_093256681.1">
    <property type="nucleotide sequence ID" value="NZ_FNQM01000038.1"/>
</dbReference>
<evidence type="ECO:0000313" key="8">
    <source>
        <dbReference type="EMBL" id="SEB04818.1"/>
    </source>
</evidence>
<dbReference type="CDD" id="cd16917">
    <property type="entry name" value="HATPase_UhpB-NarQ-NarX-like"/>
    <property type="match status" value="1"/>
</dbReference>
<feature type="domain" description="Histidine kinase/HSP90-like ATPase" evidence="7">
    <location>
        <begin position="511"/>
        <end position="598"/>
    </location>
</feature>
<evidence type="ECO:0000259" key="7">
    <source>
        <dbReference type="SMART" id="SM00387"/>
    </source>
</evidence>
<name>A0A1H4G7D3_9RHOB</name>
<dbReference type="InterPro" id="IPR003594">
    <property type="entry name" value="HATPase_dom"/>
</dbReference>
<evidence type="ECO:0000256" key="3">
    <source>
        <dbReference type="ARBA" id="ARBA00022679"/>
    </source>
</evidence>
<accession>A0A1H4G7D3</accession>
<dbReference type="OrthoDB" id="9778496at2"/>
<dbReference type="EC" id="2.7.13.3" evidence="2"/>
<dbReference type="Gene3D" id="3.30.565.10">
    <property type="entry name" value="Histidine kinase-like ATPase, C-terminal domain"/>
    <property type="match status" value="1"/>
</dbReference>
<sequence>MTRAQLGALVQILALTALFTVALVAAGRVVDAPPEGGVRLSRAELCDPPAQCRPVGLPYRFSARPGDDLALARFRLTVPAGERVGPQAIYLPDYADALSLALDARALAVLRPGPPSTLNRNRPVLFTLPENAIGPEAADLEIVVAAHPQAGGRLGPVWVGPRRSLAEAYAWRHALTASLAQAVFLVLCGLSLAFVLLAGLRRSAATAWLAVATLAAAVYAAAFAVSTPPAPVHAWVLMSEAAIRLYAVAAALFLLRLVDVRAPRFERLYGCFAAACIAALALAPPHLTQTVSTATHILSIAPAVAFVVLFCPNRRNLEMVDTRALMAVFALMLASGIGGLFVDGASALGTVVTQLMPLLMLSLGGWAMMSQLVGAIRQAEALARTLQTRVDEKAAELEATYTELAERRRAEAVLAERERIMTDLHDGVGGQLVTALSYLEHGGGDRDLLRGALDACLADLNLTMDSLEADEDVLALLALLRARMTPVFEARGVKVAWSVAAPPAPPKPGPSTSLHILRIVQEALTNTLKHAEATRVRVRIDRDAIEIADDGRGFTPEARDGGVGLRSMARRAAALPAALRVEPGEKGTCLILAWTPPDGAAALP</sequence>
<dbReference type="InterPro" id="IPR036890">
    <property type="entry name" value="HATPase_C_sf"/>
</dbReference>
<organism evidence="8 9">
    <name type="scientific">Rubrimonas cliftonensis</name>
    <dbReference type="NCBI Taxonomy" id="89524"/>
    <lineage>
        <taxon>Bacteria</taxon>
        <taxon>Pseudomonadati</taxon>
        <taxon>Pseudomonadota</taxon>
        <taxon>Alphaproteobacteria</taxon>
        <taxon>Rhodobacterales</taxon>
        <taxon>Paracoccaceae</taxon>
        <taxon>Rubrimonas</taxon>
    </lineage>
</organism>
<feature type="transmembrane region" description="Helical" evidence="6">
    <location>
        <begin position="179"/>
        <end position="200"/>
    </location>
</feature>
<keyword evidence="6" id="KW-1133">Transmembrane helix</keyword>
<evidence type="ECO:0000256" key="2">
    <source>
        <dbReference type="ARBA" id="ARBA00012438"/>
    </source>
</evidence>
<keyword evidence="6" id="KW-0472">Membrane</keyword>
<feature type="transmembrane region" description="Helical" evidence="6">
    <location>
        <begin position="232"/>
        <end position="255"/>
    </location>
</feature>